<dbReference type="PANTHER" id="PTHR43875:SF3">
    <property type="entry name" value="MALTOSE_MALTODEXTRIN IMPORT ATP-BINDING PROTEIN MALK"/>
    <property type="match status" value="1"/>
</dbReference>
<evidence type="ECO:0000256" key="3">
    <source>
        <dbReference type="ARBA" id="ARBA00023136"/>
    </source>
</evidence>
<dbReference type="STRING" id="1481914.JCM19241_5108"/>
<reference evidence="7 8" key="3">
    <citation type="submission" date="2015-01" db="EMBL/GenBank/DDBJ databases">
        <authorList>
            <consortium name="NBRP consortium"/>
            <person name="Sawabe T."/>
            <person name="Meirelles P."/>
            <person name="Feng G."/>
            <person name="Sayaka M."/>
            <person name="Hattori M."/>
            <person name="Ohkuma M."/>
        </authorList>
    </citation>
    <scope>NUCLEOTIDE SEQUENCE [LARGE SCALE GENOMIC DNA]</scope>
    <source>
        <strain evidence="7">JCM 19241</strain>
        <strain evidence="5 8">JCM19232</strain>
        <strain evidence="6">JCM19241</strain>
    </source>
</reference>
<dbReference type="GO" id="GO:0015423">
    <property type="term" value="F:ABC-type maltose transporter activity"/>
    <property type="evidence" value="ECO:0007669"/>
    <property type="project" value="TreeGrafter"/>
</dbReference>
<sequence>MRSEITKLQRQLGCTMIYVTHDQVEAMTMADKIVVLDGGYVSQVGKPLELYHYPKNRFVAGFIGSPKMNFISVHIKEATAEHVRVELENGVAFNIPVDGTTVNVGDRMSLGIRPEHLLMSDATEATIEGEVMIVEKLGQETQVYLNLEGADADVIFRQPDTLEVEPGDHYAIGIDPKRCHLFHDDGRACRRLHQEIGAEIPEA</sequence>
<dbReference type="EMBL" id="BBSA01000008">
    <property type="protein sequence ID" value="GAM63219.1"/>
    <property type="molecule type" value="Genomic_DNA"/>
</dbReference>
<evidence type="ECO:0000256" key="1">
    <source>
        <dbReference type="ARBA" id="ARBA00022475"/>
    </source>
</evidence>
<dbReference type="Gene3D" id="2.40.50.100">
    <property type="match status" value="1"/>
</dbReference>
<protein>
    <submittedName>
        <fullName evidence="6">Maltose/maltodextrin transport ATP-binding protein malK</fullName>
        <ecNumber evidence="6">3.6.3.19</ecNumber>
    </submittedName>
</protein>
<name>A0A0B8QAJ5_9VIBR</name>
<reference evidence="6 7" key="2">
    <citation type="submission" date="2015-01" db="EMBL/GenBank/DDBJ databases">
        <title>Vibrio sp. C94 JCM 19241 whole genome shotgun sequence.</title>
        <authorList>
            <person name="Sawabe T."/>
            <person name="Meirelles P."/>
            <person name="Feng G."/>
            <person name="Sayaka M."/>
            <person name="Hattori M."/>
            <person name="Ohkuma M."/>
        </authorList>
    </citation>
    <scope>NUCLEOTIDE SEQUENCE [LARGE SCALE GENOMIC DNA]</scope>
    <source>
        <strain evidence="7">JCM 19241</strain>
        <strain evidence="6">JCM19241</strain>
    </source>
</reference>
<accession>A0A0B8PKH2</accession>
<gene>
    <name evidence="5" type="ORF">JCM19232_1366</name>
    <name evidence="6" type="ORF">JCM19241_5108</name>
</gene>
<keyword evidence="6" id="KW-0067">ATP-binding</keyword>
<keyword evidence="2" id="KW-0762">Sugar transport</keyword>
<dbReference type="Proteomes" id="UP000031670">
    <property type="component" value="Unassembled WGS sequence"/>
</dbReference>
<dbReference type="InterPro" id="IPR008995">
    <property type="entry name" value="Mo/tungstate-bd_C_term_dom"/>
</dbReference>
<evidence type="ECO:0000259" key="4">
    <source>
        <dbReference type="Pfam" id="PF08402"/>
    </source>
</evidence>
<dbReference type="GO" id="GO:0016887">
    <property type="term" value="F:ATP hydrolysis activity"/>
    <property type="evidence" value="ECO:0007669"/>
    <property type="project" value="InterPro"/>
</dbReference>
<proteinExistence type="predicted"/>
<accession>A0A0B8QAJ5</accession>
<keyword evidence="2" id="KW-0813">Transport</keyword>
<evidence type="ECO:0000313" key="5">
    <source>
        <dbReference type="EMBL" id="GAM63219.1"/>
    </source>
</evidence>
<evidence type="ECO:0000313" key="7">
    <source>
        <dbReference type="Proteomes" id="UP000031666"/>
    </source>
</evidence>
<comment type="caution">
    <text evidence="6">The sequence shown here is derived from an EMBL/GenBank/DDBJ whole genome shotgun (WGS) entry which is preliminary data.</text>
</comment>
<dbReference type="InterPro" id="IPR047641">
    <property type="entry name" value="ABC_transpr_MalK/UgpC-like"/>
</dbReference>
<dbReference type="Gene3D" id="3.40.50.300">
    <property type="entry name" value="P-loop containing nucleotide triphosphate hydrolases"/>
    <property type="match status" value="1"/>
</dbReference>
<evidence type="ECO:0000313" key="6">
    <source>
        <dbReference type="EMBL" id="GAM73912.1"/>
    </source>
</evidence>
<dbReference type="SUPFAM" id="SSF50331">
    <property type="entry name" value="MOP-like"/>
    <property type="match status" value="1"/>
</dbReference>
<dbReference type="Pfam" id="PF08402">
    <property type="entry name" value="TOBE_2"/>
    <property type="match status" value="1"/>
</dbReference>
<dbReference type="EC" id="3.6.3.19" evidence="6"/>
<dbReference type="InterPro" id="IPR027417">
    <property type="entry name" value="P-loop_NTPase"/>
</dbReference>
<dbReference type="Proteomes" id="UP000031666">
    <property type="component" value="Unassembled WGS sequence"/>
</dbReference>
<keyword evidence="6" id="KW-0378">Hydrolase</keyword>
<organism evidence="6 7">
    <name type="scientific">Vibrio ishigakensis</name>
    <dbReference type="NCBI Taxonomy" id="1481914"/>
    <lineage>
        <taxon>Bacteria</taxon>
        <taxon>Pseudomonadati</taxon>
        <taxon>Pseudomonadota</taxon>
        <taxon>Gammaproteobacteria</taxon>
        <taxon>Vibrionales</taxon>
        <taxon>Vibrionaceae</taxon>
        <taxon>Vibrio</taxon>
    </lineage>
</organism>
<keyword evidence="3" id="KW-0472">Membrane</keyword>
<dbReference type="InterPro" id="IPR012340">
    <property type="entry name" value="NA-bd_OB-fold"/>
</dbReference>
<dbReference type="AlphaFoldDB" id="A0A0B8QAJ5"/>
<feature type="domain" description="Transport-associated OB type 2" evidence="4">
    <location>
        <begin position="110"/>
        <end position="182"/>
    </location>
</feature>
<keyword evidence="6" id="KW-0547">Nucleotide-binding</keyword>
<evidence type="ECO:0000256" key="2">
    <source>
        <dbReference type="ARBA" id="ARBA00022597"/>
    </source>
</evidence>
<dbReference type="SUPFAM" id="SSF52540">
    <property type="entry name" value="P-loop containing nucleoside triphosphate hydrolases"/>
    <property type="match status" value="1"/>
</dbReference>
<dbReference type="PANTHER" id="PTHR43875">
    <property type="entry name" value="MALTODEXTRIN IMPORT ATP-BINDING PROTEIN MSMX"/>
    <property type="match status" value="1"/>
</dbReference>
<dbReference type="GO" id="GO:0005524">
    <property type="term" value="F:ATP binding"/>
    <property type="evidence" value="ECO:0007669"/>
    <property type="project" value="UniProtKB-KW"/>
</dbReference>
<dbReference type="GO" id="GO:1990060">
    <property type="term" value="C:maltose transport complex"/>
    <property type="evidence" value="ECO:0007669"/>
    <property type="project" value="TreeGrafter"/>
</dbReference>
<dbReference type="Gene3D" id="2.40.50.140">
    <property type="entry name" value="Nucleic acid-binding proteins"/>
    <property type="match status" value="1"/>
</dbReference>
<dbReference type="InterPro" id="IPR013611">
    <property type="entry name" value="Transp-assoc_OB_typ2"/>
</dbReference>
<keyword evidence="1" id="KW-1003">Cell membrane</keyword>
<reference evidence="5 8" key="1">
    <citation type="submission" date="2015-01" db="EMBL/GenBank/DDBJ databases">
        <title>Vibrio sp. C5 JCM 19232 whole genome shotgun sequence.</title>
        <authorList>
            <person name="Sawabe T."/>
            <person name="Meirelles P."/>
            <person name="Feng G."/>
            <person name="Sayaka M."/>
            <person name="Hattori M."/>
            <person name="Ohkuma M."/>
        </authorList>
    </citation>
    <scope>NUCLEOTIDE SEQUENCE [LARGE SCALE GENOMIC DNA]</scope>
    <source>
        <strain evidence="5 8">JCM19232</strain>
    </source>
</reference>
<dbReference type="EMBL" id="BBSC01000002">
    <property type="protein sequence ID" value="GAM73912.1"/>
    <property type="molecule type" value="Genomic_DNA"/>
</dbReference>
<evidence type="ECO:0000313" key="8">
    <source>
        <dbReference type="Proteomes" id="UP000031670"/>
    </source>
</evidence>
<dbReference type="GO" id="GO:0055052">
    <property type="term" value="C:ATP-binding cassette (ABC) transporter complex, substrate-binding subunit-containing"/>
    <property type="evidence" value="ECO:0007669"/>
    <property type="project" value="TreeGrafter"/>
</dbReference>